<name>A0A9W6JBT6_9HYPH</name>
<dbReference type="Proteomes" id="UP001143370">
    <property type="component" value="Unassembled WGS sequence"/>
</dbReference>
<protein>
    <submittedName>
        <fullName evidence="1">Uncharacterized protein</fullName>
    </submittedName>
</protein>
<organism evidence="1 2">
    <name type="scientific">Ancylobacter dichloromethanicus</name>
    <dbReference type="NCBI Taxonomy" id="518825"/>
    <lineage>
        <taxon>Bacteria</taxon>
        <taxon>Pseudomonadati</taxon>
        <taxon>Pseudomonadota</taxon>
        <taxon>Alphaproteobacteria</taxon>
        <taxon>Hyphomicrobiales</taxon>
        <taxon>Xanthobacteraceae</taxon>
        <taxon>Ancylobacter</taxon>
    </lineage>
</organism>
<reference evidence="1" key="2">
    <citation type="submission" date="2023-01" db="EMBL/GenBank/DDBJ databases">
        <authorList>
            <person name="Sun Q."/>
            <person name="Evtushenko L."/>
        </authorList>
    </citation>
    <scope>NUCLEOTIDE SEQUENCE</scope>
    <source>
        <strain evidence="1">VKM B-2484</strain>
    </source>
</reference>
<gene>
    <name evidence="1" type="ORF">GCM10017643_48040</name>
</gene>
<reference evidence="1" key="1">
    <citation type="journal article" date="2014" name="Int. J. Syst. Evol. Microbiol.">
        <title>Complete genome sequence of Corynebacterium casei LMG S-19264T (=DSM 44701T), isolated from a smear-ripened cheese.</title>
        <authorList>
            <consortium name="US DOE Joint Genome Institute (JGI-PGF)"/>
            <person name="Walter F."/>
            <person name="Albersmeier A."/>
            <person name="Kalinowski J."/>
            <person name="Ruckert C."/>
        </authorList>
    </citation>
    <scope>NUCLEOTIDE SEQUENCE</scope>
    <source>
        <strain evidence="1">VKM B-2484</strain>
    </source>
</reference>
<proteinExistence type="predicted"/>
<dbReference type="RefSeq" id="WP_213371525.1">
    <property type="nucleotide sequence ID" value="NZ_BSFJ01000052.1"/>
</dbReference>
<dbReference type="EMBL" id="BSFJ01000052">
    <property type="protein sequence ID" value="GLK74685.1"/>
    <property type="molecule type" value="Genomic_DNA"/>
</dbReference>
<evidence type="ECO:0000313" key="1">
    <source>
        <dbReference type="EMBL" id="GLK74685.1"/>
    </source>
</evidence>
<sequence>MGGHGYGLGPWRRRGGATTPRVISILAGGGYDGSVYASTAPGQWYADDVPIDGETGLTWTRAGVRPGAVIRCGDSAPIQMWTFDDIPGPYKIGWWDPKIGWTTAGGLVQAIPDQYGGYAQAQASGALQPEVAEIDGYPAALWPSALNERHLAPAGTFSPAYILGVMQYQDGAQATFVDAPTLFGLQGAASVRIAGDPGRSTLLAQAWASQGAKNASGVMSATVLPMPKCMIEFHAAPLALPYAWGIGSPNNSITGRGWQGPVFEALFLGVDPTLDPELHAKIQGAAMWRNGLGAHIPPGHAYAIEGPRVQ</sequence>
<comment type="caution">
    <text evidence="1">The sequence shown here is derived from an EMBL/GenBank/DDBJ whole genome shotgun (WGS) entry which is preliminary data.</text>
</comment>
<keyword evidence="2" id="KW-1185">Reference proteome</keyword>
<evidence type="ECO:0000313" key="2">
    <source>
        <dbReference type="Proteomes" id="UP001143370"/>
    </source>
</evidence>
<dbReference type="AlphaFoldDB" id="A0A9W6JBT6"/>
<accession>A0A9W6JBT6</accession>